<dbReference type="PANTHER" id="PTHR19384">
    <property type="entry name" value="NITRIC OXIDE SYNTHASE-RELATED"/>
    <property type="match status" value="1"/>
</dbReference>
<keyword evidence="5 13" id="KW-0285">Flavoprotein</keyword>
<comment type="similarity">
    <text evidence="13">Belongs to the NADPH-dependent diflavin oxidoreductase NDOR1 family.</text>
</comment>
<dbReference type="PANTHER" id="PTHR19384:SF10">
    <property type="entry name" value="NADPH-DEPENDENT DIFLAVIN OXIDOREDUCTASE 1"/>
    <property type="match status" value="1"/>
</dbReference>
<dbReference type="GO" id="GO:0005634">
    <property type="term" value="C:nucleus"/>
    <property type="evidence" value="ECO:0007669"/>
    <property type="project" value="UniProtKB-ARBA"/>
</dbReference>
<dbReference type="Pfam" id="PF00667">
    <property type="entry name" value="FAD_binding_1"/>
    <property type="match status" value="1"/>
</dbReference>
<dbReference type="Gene3D" id="2.40.30.10">
    <property type="entry name" value="Translation factors"/>
    <property type="match status" value="1"/>
</dbReference>
<dbReference type="SUPFAM" id="SSF52218">
    <property type="entry name" value="Flavoproteins"/>
    <property type="match status" value="1"/>
</dbReference>
<keyword evidence="17" id="KW-1185">Reference proteome</keyword>
<comment type="caution">
    <text evidence="13">Lacks conserved residue(s) required for the propagation of feature annotation.</text>
</comment>
<dbReference type="PROSITE" id="PS51384">
    <property type="entry name" value="FAD_FR"/>
    <property type="match status" value="1"/>
</dbReference>
<accession>A0A8K0CBL7</accession>
<dbReference type="InterPro" id="IPR023173">
    <property type="entry name" value="NADPH_Cyt_P450_Rdtase_alpha"/>
</dbReference>
<name>A0A8K0CBL7_IGNLU</name>
<evidence type="ECO:0000256" key="10">
    <source>
        <dbReference type="ARBA" id="ARBA00052174"/>
    </source>
</evidence>
<feature type="binding site" evidence="13">
    <location>
        <position position="458"/>
    </location>
    <ligand>
        <name>NADP(+)</name>
        <dbReference type="ChEBI" id="CHEBI:58349"/>
    </ligand>
</feature>
<dbReference type="GO" id="GO:0016651">
    <property type="term" value="F:oxidoreductase activity, acting on NAD(P)H"/>
    <property type="evidence" value="ECO:0007669"/>
    <property type="project" value="UniProtKB-UniRule"/>
</dbReference>
<comment type="function">
    <text evidence="13">NADPH-dependent reductase which is a central component of the cytosolic iron-sulfur (Fe-S) protein assembly (CIA) machinery. Transfers electrons from NADPH via its FAD and FMN prosthetic groups to the [2Fe-2S] cluster of the anamorsin/DRE2 homolog, another key component of the CIA machinery. In turn, this reduced cluster provides electrons for assembly of cytosolic iron-sulfur cluster proteins.</text>
</comment>
<dbReference type="GO" id="GO:0010181">
    <property type="term" value="F:FMN binding"/>
    <property type="evidence" value="ECO:0007669"/>
    <property type="project" value="UniProtKB-UniRule"/>
</dbReference>
<evidence type="ECO:0000256" key="13">
    <source>
        <dbReference type="HAMAP-Rule" id="MF_03178"/>
    </source>
</evidence>
<dbReference type="Gene3D" id="3.40.50.360">
    <property type="match status" value="1"/>
</dbReference>
<feature type="binding site" evidence="13">
    <location>
        <begin position="99"/>
        <end position="108"/>
    </location>
    <ligand>
        <name>FMN</name>
        <dbReference type="ChEBI" id="CHEBI:58210"/>
    </ligand>
</feature>
<dbReference type="InterPro" id="IPR039261">
    <property type="entry name" value="FNR_nucleotide-bd"/>
</dbReference>
<comment type="subunit">
    <text evidence="12">Interacts with CIAPIN1; as part of the cytosolic iron-sulfur (Fe-S) protein assembly (CIA) machinery. Interacts with DCPS.</text>
</comment>
<evidence type="ECO:0000256" key="7">
    <source>
        <dbReference type="ARBA" id="ARBA00022827"/>
    </source>
</evidence>
<feature type="binding site" evidence="13">
    <location>
        <position position="134"/>
    </location>
    <ligand>
        <name>FMN</name>
        <dbReference type="ChEBI" id="CHEBI:58210"/>
    </ligand>
</feature>
<keyword evidence="4 13" id="KW-0963">Cytoplasm</keyword>
<dbReference type="EC" id="1.18.1.-" evidence="13"/>
<keyword evidence="9 13" id="KW-0560">Oxidoreductase</keyword>
<comment type="caution">
    <text evidence="16">The sequence shown here is derived from an EMBL/GenBank/DDBJ whole genome shotgun (WGS) entry which is preliminary data.</text>
</comment>
<feature type="binding site" evidence="13">
    <location>
        <position position="351"/>
    </location>
    <ligand>
        <name>FAD</name>
        <dbReference type="ChEBI" id="CHEBI:57692"/>
    </ligand>
</feature>
<evidence type="ECO:0000256" key="5">
    <source>
        <dbReference type="ARBA" id="ARBA00022630"/>
    </source>
</evidence>
<dbReference type="InterPro" id="IPR001094">
    <property type="entry name" value="Flavdoxin-like"/>
</dbReference>
<dbReference type="FunFam" id="3.40.50.80:FF:000030">
    <property type="entry name" value="NADPH-dependent diflavin oxidoreductase 1"/>
    <property type="match status" value="1"/>
</dbReference>
<keyword evidence="7 13" id="KW-0274">FAD</keyword>
<evidence type="ECO:0000256" key="8">
    <source>
        <dbReference type="ARBA" id="ARBA00022857"/>
    </source>
</evidence>
<dbReference type="InterPro" id="IPR017927">
    <property type="entry name" value="FAD-bd_FR_type"/>
</dbReference>
<feature type="binding site" evidence="13">
    <location>
        <begin position="522"/>
        <end position="526"/>
    </location>
    <ligand>
        <name>NADP(+)</name>
        <dbReference type="ChEBI" id="CHEBI:58349"/>
    </ligand>
</feature>
<feature type="binding site" evidence="13">
    <location>
        <begin position="417"/>
        <end position="420"/>
    </location>
    <ligand>
        <name>FAD</name>
        <dbReference type="ChEBI" id="CHEBI:57692"/>
    </ligand>
</feature>
<feature type="binding site" evidence="13">
    <location>
        <position position="597"/>
    </location>
    <ligand>
        <name>FAD</name>
        <dbReference type="ChEBI" id="CHEBI:57692"/>
    </ligand>
</feature>
<dbReference type="GO" id="GO:0005829">
    <property type="term" value="C:cytosol"/>
    <property type="evidence" value="ECO:0007669"/>
    <property type="project" value="TreeGrafter"/>
</dbReference>
<evidence type="ECO:0000256" key="6">
    <source>
        <dbReference type="ARBA" id="ARBA00022643"/>
    </source>
</evidence>
<dbReference type="PROSITE" id="PS50902">
    <property type="entry name" value="FLAVODOXIN_LIKE"/>
    <property type="match status" value="1"/>
</dbReference>
<dbReference type="InterPro" id="IPR008254">
    <property type="entry name" value="Flavodoxin/NO_synth"/>
</dbReference>
<dbReference type="Pfam" id="PF00258">
    <property type="entry name" value="Flavodoxin_1"/>
    <property type="match status" value="1"/>
</dbReference>
<keyword evidence="8 13" id="KW-0521">NADP</keyword>
<sequence>MDFVNEKVTVLYGSQTGNAQDVAERIWRESKQYYFVGSVKAMNDYNILELVNEKCVIFVCSTTGQGEEPDNMKFFWKFLLRRNLRNNVLSNLRFAVLGLGDSSYIKFNFAAKRLNKRLLQLGGQVLIPLGLGDDQHDLGYDATVDPWIESLWEELLFVYPLPDNVKPLDKNTIIKPRWSVTSHIENFVNEKNNSSSLYDRMRTSGEFTVTVKDIIKTTNPSHFQDVRLIKLETNGEKYLTGDVIVIRPKNLPEQVKLFQAVLKDNGVNIPGNAIFRISETNPEMPVPAPLQFNVTFQQLCEEYFDLNSIPRRYTFDILAQLTDSETEREKCIEFTTAEGQDDLYNYCNRPRRNIVEVLHDFPHATKNIEKDTLFEILPPIKPREFSIASSYKAHENEVHILLAVVKYKTKLVKQRLGLCSNYLANLKVGDKISATLKKGSFRFPNDKDAYIIMVGPGTGMAPFRNYICEREKEGTADASKLIFFFGCRGHNMDFHCKEDFIRLENENKLNLICAFSRDQDYKIYVQHRIMENGDLLWPMLESKNAYIFIAGNSKNMPKQVREAFIDICKINGGMTLEDATRFIEDMEKNGHYQTETWS</sequence>
<dbReference type="GO" id="GO:0050660">
    <property type="term" value="F:flavin adenine dinucleotide binding"/>
    <property type="evidence" value="ECO:0007669"/>
    <property type="project" value="UniProtKB-UniRule"/>
</dbReference>
<protein>
    <recommendedName>
        <fullName evidence="13">NADPH-dependent diflavin oxidoreductase 1</fullName>
        <ecNumber evidence="13">1.18.1.-</ecNumber>
    </recommendedName>
    <alternativeName>
        <fullName evidence="13">NADPH-dependent FMN and FAD-containing oxidoreductase</fullName>
    </alternativeName>
</protein>
<dbReference type="Gene3D" id="1.20.990.10">
    <property type="entry name" value="NADPH-cytochrome p450 Reductase, Chain A, domain 3"/>
    <property type="match status" value="1"/>
</dbReference>
<dbReference type="Pfam" id="PF00175">
    <property type="entry name" value="NAD_binding_1"/>
    <property type="match status" value="1"/>
</dbReference>
<dbReference type="EMBL" id="VTPC01090557">
    <property type="protein sequence ID" value="KAF2883129.1"/>
    <property type="molecule type" value="Genomic_DNA"/>
</dbReference>
<comment type="cofactor">
    <cofactor evidence="1 13">
        <name>FMN</name>
        <dbReference type="ChEBI" id="CHEBI:58210"/>
    </cofactor>
</comment>
<dbReference type="Gene3D" id="3.40.50.80">
    <property type="entry name" value="Nucleotide-binding domain of ferredoxin-NADP reductase (FNR) module"/>
    <property type="match status" value="1"/>
</dbReference>
<dbReference type="SUPFAM" id="SSF52343">
    <property type="entry name" value="Ferredoxin reductase-like, C-terminal NADP-linked domain"/>
    <property type="match status" value="1"/>
</dbReference>
<comment type="cofactor">
    <cofactor evidence="2 13">
        <name>FAD</name>
        <dbReference type="ChEBI" id="CHEBI:57692"/>
    </cofactor>
</comment>
<dbReference type="InterPro" id="IPR003097">
    <property type="entry name" value="CysJ-like_FAD-binding"/>
</dbReference>
<evidence type="ECO:0000256" key="2">
    <source>
        <dbReference type="ARBA" id="ARBA00001974"/>
    </source>
</evidence>
<feature type="domain" description="Flavodoxin-like" evidence="14">
    <location>
        <begin position="8"/>
        <end position="152"/>
    </location>
</feature>
<comment type="subcellular location">
    <subcellularLocation>
        <location evidence="3 13">Cytoplasm</location>
    </subcellularLocation>
</comment>
<dbReference type="InterPro" id="IPR001709">
    <property type="entry name" value="Flavoprot_Pyr_Nucl_cyt_Rdtase"/>
</dbReference>
<proteinExistence type="inferred from homology"/>
<dbReference type="OrthoDB" id="1856718at2759"/>
<dbReference type="InterPro" id="IPR028879">
    <property type="entry name" value="NDOR1"/>
</dbReference>
<evidence type="ECO:0000256" key="3">
    <source>
        <dbReference type="ARBA" id="ARBA00004496"/>
    </source>
</evidence>
<dbReference type="InterPro" id="IPR029039">
    <property type="entry name" value="Flavoprotein-like_sf"/>
</dbReference>
<feature type="binding site" evidence="13">
    <location>
        <begin position="516"/>
        <end position="517"/>
    </location>
    <ligand>
        <name>NADP(+)</name>
        <dbReference type="ChEBI" id="CHEBI:58349"/>
    </ligand>
</feature>
<dbReference type="Proteomes" id="UP000801492">
    <property type="component" value="Unassembled WGS sequence"/>
</dbReference>
<dbReference type="GO" id="GO:0050661">
    <property type="term" value="F:NADP binding"/>
    <property type="evidence" value="ECO:0007669"/>
    <property type="project" value="UniProtKB-UniRule"/>
</dbReference>
<comment type="catalytic activity">
    <reaction evidence="10">
        <text>2 oxidized [2Fe-2S]-[protein] + NADPH = 2 reduced [2Fe-2S]-[protein] + NADP(+) + H(+)</text>
        <dbReference type="Rhea" id="RHEA:67716"/>
        <dbReference type="Rhea" id="RHEA-COMP:17327"/>
        <dbReference type="Rhea" id="RHEA-COMP:17328"/>
        <dbReference type="ChEBI" id="CHEBI:15378"/>
        <dbReference type="ChEBI" id="CHEBI:33737"/>
        <dbReference type="ChEBI" id="CHEBI:33738"/>
        <dbReference type="ChEBI" id="CHEBI:57783"/>
        <dbReference type="ChEBI" id="CHEBI:58349"/>
    </reaction>
    <physiologicalReaction direction="left-to-right" evidence="10">
        <dbReference type="Rhea" id="RHEA:67717"/>
    </physiologicalReaction>
</comment>
<evidence type="ECO:0000259" key="14">
    <source>
        <dbReference type="PROSITE" id="PS50902"/>
    </source>
</evidence>
<comment type="function">
    <text evidence="11">NADPH-dependent reductase which is a central component of the cytosolic iron-sulfur (Fe-S) protein assembly (CIA) machinery. Transfers electrons from NADPH via its FAD and FMN prosthetic groups to the [2Fe-2S] cluster of CIAPIN1, another key component of the CIA machinery. In turn, this reduced cluster provides electrons for assembly of cytosolic iron-sulfur cluster proteins. It can also reduce the [2Fe-2S] cluster of CISD1 and activate this protein implicated in Fe/S cluster repair. In vitro can fully activate methionine synthase/MTR in the presence of soluble cytochrome b5/CYB5A.</text>
</comment>
<evidence type="ECO:0000256" key="12">
    <source>
        <dbReference type="ARBA" id="ARBA00063044"/>
    </source>
</evidence>
<dbReference type="GO" id="GO:0160246">
    <property type="term" value="F:NADPH-iron-sulfur [2Fe-2S] protein oxidoreductase activity"/>
    <property type="evidence" value="ECO:0007669"/>
    <property type="project" value="InterPro"/>
</dbReference>
<dbReference type="HAMAP" id="MF_03178">
    <property type="entry name" value="NDOR1"/>
    <property type="match status" value="1"/>
</dbReference>
<dbReference type="FunFam" id="3.40.50.360:FF:000015">
    <property type="entry name" value="NADPH-dependent diflavin oxidoreductase 1"/>
    <property type="match status" value="1"/>
</dbReference>
<gene>
    <name evidence="16" type="ORF">ILUMI_23046</name>
</gene>
<feature type="binding site" evidence="13">
    <location>
        <begin position="61"/>
        <end position="64"/>
    </location>
    <ligand>
        <name>FMN</name>
        <dbReference type="ChEBI" id="CHEBI:58210"/>
    </ligand>
</feature>
<feature type="binding site" evidence="13">
    <location>
        <begin position="383"/>
        <end position="386"/>
    </location>
    <ligand>
        <name>FAD</name>
        <dbReference type="ChEBI" id="CHEBI:57692"/>
    </ligand>
</feature>
<reference evidence="16" key="1">
    <citation type="submission" date="2019-08" db="EMBL/GenBank/DDBJ databases">
        <title>The genome of the North American firefly Photinus pyralis.</title>
        <authorList>
            <consortium name="Photinus pyralis genome working group"/>
            <person name="Fallon T.R."/>
            <person name="Sander Lower S.E."/>
            <person name="Weng J.-K."/>
        </authorList>
    </citation>
    <scope>NUCLEOTIDE SEQUENCE</scope>
    <source>
        <strain evidence="16">TRF0915ILg1</strain>
        <tissue evidence="16">Whole body</tissue>
    </source>
</reference>
<feature type="binding site" evidence="13">
    <location>
        <begin position="14"/>
        <end position="19"/>
    </location>
    <ligand>
        <name>FMN</name>
        <dbReference type="ChEBI" id="CHEBI:58210"/>
    </ligand>
</feature>
<dbReference type="SUPFAM" id="SSF63380">
    <property type="entry name" value="Riboflavin synthase domain-like"/>
    <property type="match status" value="1"/>
</dbReference>
<dbReference type="InterPro" id="IPR017938">
    <property type="entry name" value="Riboflavin_synthase-like_b-brl"/>
</dbReference>
<comment type="similarity">
    <text evidence="13">In the N-terminal section; belongs to the flavodoxin family.</text>
</comment>
<dbReference type="PRINTS" id="PR00371">
    <property type="entry name" value="FPNCR"/>
</dbReference>
<evidence type="ECO:0000313" key="16">
    <source>
        <dbReference type="EMBL" id="KAF2883129.1"/>
    </source>
</evidence>
<comment type="similarity">
    <text evidence="13">In the C-terminal section; belongs to the flavoprotein pyridine nucleotide cytochrome reductase family.</text>
</comment>
<dbReference type="InterPro" id="IPR001433">
    <property type="entry name" value="OxRdtase_FAD/NAD-bd"/>
</dbReference>
<evidence type="ECO:0000256" key="1">
    <source>
        <dbReference type="ARBA" id="ARBA00001917"/>
    </source>
</evidence>
<keyword evidence="6 13" id="KW-0288">FMN</keyword>
<evidence type="ECO:0000259" key="15">
    <source>
        <dbReference type="PROSITE" id="PS51384"/>
    </source>
</evidence>
<dbReference type="FunFam" id="1.20.990.10:FF:000008">
    <property type="entry name" value="NADPH-dependent diflavin oxidoreductase 1"/>
    <property type="match status" value="1"/>
</dbReference>
<evidence type="ECO:0000256" key="4">
    <source>
        <dbReference type="ARBA" id="ARBA00022490"/>
    </source>
</evidence>
<dbReference type="AlphaFoldDB" id="A0A8K0CBL7"/>
<feature type="domain" description="FAD-binding FR-type" evidence="15">
    <location>
        <begin position="204"/>
        <end position="444"/>
    </location>
</feature>
<dbReference type="GO" id="GO:0016226">
    <property type="term" value="P:iron-sulfur cluster assembly"/>
    <property type="evidence" value="ECO:0007669"/>
    <property type="project" value="UniProtKB-UniRule"/>
</dbReference>
<evidence type="ECO:0000256" key="11">
    <source>
        <dbReference type="ARBA" id="ARBA00059862"/>
    </source>
</evidence>
<organism evidence="16 17">
    <name type="scientific">Ignelater luminosus</name>
    <name type="common">Cucubano</name>
    <name type="synonym">Pyrophorus luminosus</name>
    <dbReference type="NCBI Taxonomy" id="2038154"/>
    <lineage>
        <taxon>Eukaryota</taxon>
        <taxon>Metazoa</taxon>
        <taxon>Ecdysozoa</taxon>
        <taxon>Arthropoda</taxon>
        <taxon>Hexapoda</taxon>
        <taxon>Insecta</taxon>
        <taxon>Pterygota</taxon>
        <taxon>Neoptera</taxon>
        <taxon>Endopterygota</taxon>
        <taxon>Coleoptera</taxon>
        <taxon>Polyphaga</taxon>
        <taxon>Elateriformia</taxon>
        <taxon>Elateroidea</taxon>
        <taxon>Elateridae</taxon>
        <taxon>Agrypninae</taxon>
        <taxon>Pyrophorini</taxon>
        <taxon>Ignelater</taxon>
    </lineage>
</organism>
<dbReference type="PRINTS" id="PR00369">
    <property type="entry name" value="FLAVODOXIN"/>
</dbReference>
<evidence type="ECO:0000256" key="9">
    <source>
        <dbReference type="ARBA" id="ARBA00023002"/>
    </source>
</evidence>
<evidence type="ECO:0000313" key="17">
    <source>
        <dbReference type="Proteomes" id="UP000801492"/>
    </source>
</evidence>